<dbReference type="GeneTree" id="ENSGT00940000157122"/>
<evidence type="ECO:0000259" key="14">
    <source>
        <dbReference type="PROSITE" id="PS50918"/>
    </source>
</evidence>
<dbReference type="GO" id="GO:0005737">
    <property type="term" value="C:cytoplasm"/>
    <property type="evidence" value="ECO:0007669"/>
    <property type="project" value="UniProtKB-SubCell"/>
</dbReference>
<dbReference type="InterPro" id="IPR004170">
    <property type="entry name" value="WWE_dom"/>
</dbReference>
<dbReference type="Pfam" id="PF02825">
    <property type="entry name" value="WWE"/>
    <property type="match status" value="2"/>
</dbReference>
<keyword evidence="8 11" id="KW-0862">Zinc</keyword>
<evidence type="ECO:0000259" key="13">
    <source>
        <dbReference type="PROSITE" id="PS50089"/>
    </source>
</evidence>
<dbReference type="Gene3D" id="3.30.40.10">
    <property type="entry name" value="Zinc/RING finger domain, C3HC4 (zinc finger)"/>
    <property type="match status" value="1"/>
</dbReference>
<evidence type="ECO:0000256" key="5">
    <source>
        <dbReference type="ARBA" id="ARBA00022723"/>
    </source>
</evidence>
<evidence type="ECO:0000313" key="15">
    <source>
        <dbReference type="Ensembl" id="ENSSLUP00000035739.1"/>
    </source>
</evidence>
<evidence type="ECO:0000256" key="9">
    <source>
        <dbReference type="ARBA" id="ARBA00022976"/>
    </source>
</evidence>
<evidence type="ECO:0000256" key="7">
    <source>
        <dbReference type="ARBA" id="ARBA00022771"/>
    </source>
</evidence>
<dbReference type="InterPro" id="IPR013083">
    <property type="entry name" value="Znf_RING/FYVE/PHD"/>
</dbReference>
<dbReference type="GO" id="GO:0016567">
    <property type="term" value="P:protein ubiquitination"/>
    <property type="evidence" value="ECO:0007669"/>
    <property type="project" value="UniProtKB-UniRule"/>
</dbReference>
<feature type="region of interest" description="Disordered" evidence="12">
    <location>
        <begin position="206"/>
        <end position="251"/>
    </location>
</feature>
<dbReference type="GO" id="GO:0008270">
    <property type="term" value="F:zinc ion binding"/>
    <property type="evidence" value="ECO:0007669"/>
    <property type="project" value="UniProtKB-KW"/>
</dbReference>
<keyword evidence="7 10" id="KW-0863">Zinc-finger</keyword>
<dbReference type="Pfam" id="PF18102">
    <property type="entry name" value="DTC"/>
    <property type="match status" value="1"/>
</dbReference>
<evidence type="ECO:0000256" key="11">
    <source>
        <dbReference type="RuleBase" id="RU367105"/>
    </source>
</evidence>
<sequence length="578" mass="63127">MLLASVVVVWEWLNEHGRWRPYSPAVSHQIEAAIRSSDPRGGSVVLGQVDSRLSPYIIDLQSMHQFRQDTGTIRPVRRSFYDPASAPGQGWQWEWENDAGTWTAYDMEVAIAIENAHSRQQPCLDLTPLGFCYLIDFQNMTQVNRQSQRCRRLQRRADMAYPLVSGPLPIPKGSGAGGATGLGQPCSCQQCMLVLSVKTNTGGAGVQTLGRRSLTMQRPKNSAPIVSKPLSPSKSATLGRGQQQNSNSNSNYYQTLPHGLAISKNTASPRRNAQLFAQSLAALTAGTSTLGITGILMSAAALPVCLTRPPKLVLHPPPVSKSDIKPVPGFGHCCRKTTKKQARKGKTPEEVVKKYLQKVKSPPEEDCTICMEPLGGPSGYKGPGVGPVSRAESVGRLAQCGHQYHFQCLVAMYNNGNKDGSLQCPTCKTIYGVKTGNQPAGKMEYHVIPHSLPGHPDCKTIRIIYNVPPGLQGPEHPNPGKPFTARGFPRHCYLPDSERGRKVLRLLLVAWDRRLIFSVGTSSTTGESDTVIWNEVHHKTEFGSNLTGHGFPDPGHLDNVLEELRAQGIIEDDGLMEK</sequence>
<dbReference type="SMART" id="SM00678">
    <property type="entry name" value="WWE"/>
    <property type="match status" value="2"/>
</dbReference>
<dbReference type="PROSITE" id="PS50918">
    <property type="entry name" value="WWE"/>
    <property type="match status" value="2"/>
</dbReference>
<dbReference type="FunFam" id="3.30.390.130:FF:000001">
    <property type="entry name" value="Probable E3 ubiquitin-protein ligase DTX3"/>
    <property type="match status" value="1"/>
</dbReference>
<comment type="pathway">
    <text evidence="2 11">Protein modification; protein ubiquitination.</text>
</comment>
<dbReference type="CDD" id="cd09633">
    <property type="entry name" value="Deltex_C"/>
    <property type="match status" value="1"/>
</dbReference>
<dbReference type="InterPro" id="IPR039398">
    <property type="entry name" value="Deltex_fam"/>
</dbReference>
<dbReference type="SMART" id="SM00184">
    <property type="entry name" value="RING"/>
    <property type="match status" value="1"/>
</dbReference>
<evidence type="ECO:0000256" key="4">
    <source>
        <dbReference type="ARBA" id="ARBA00022679"/>
    </source>
</evidence>
<evidence type="ECO:0000313" key="16">
    <source>
        <dbReference type="Proteomes" id="UP000694568"/>
    </source>
</evidence>
<accession>A0A8C9Z6Y9</accession>
<protein>
    <recommendedName>
        <fullName evidence="11">E3 ubiquitin-protein ligase</fullName>
        <ecNumber evidence="11">2.3.2.27</ecNumber>
    </recommendedName>
</protein>
<keyword evidence="16" id="KW-1185">Reference proteome</keyword>
<reference evidence="15" key="2">
    <citation type="submission" date="2025-09" db="UniProtKB">
        <authorList>
            <consortium name="Ensembl"/>
        </authorList>
    </citation>
    <scope>IDENTIFICATION</scope>
</reference>
<evidence type="ECO:0000256" key="10">
    <source>
        <dbReference type="PROSITE-ProRule" id="PRU00175"/>
    </source>
</evidence>
<dbReference type="AlphaFoldDB" id="A0A8C9Z6Y9"/>
<evidence type="ECO:0000256" key="8">
    <source>
        <dbReference type="ARBA" id="ARBA00022833"/>
    </source>
</evidence>
<feature type="domain" description="RING-type" evidence="13">
    <location>
        <begin position="367"/>
        <end position="428"/>
    </location>
</feature>
<dbReference type="EC" id="2.3.2.27" evidence="11"/>
<proteinExistence type="inferred from homology"/>
<comment type="subcellular location">
    <subcellularLocation>
        <location evidence="11">Cytoplasm</location>
    </subcellularLocation>
</comment>
<dbReference type="Pfam" id="PF00097">
    <property type="entry name" value="zf-C3HC4"/>
    <property type="match status" value="1"/>
</dbReference>
<dbReference type="GO" id="GO:0061630">
    <property type="term" value="F:ubiquitin protein ligase activity"/>
    <property type="evidence" value="ECO:0007669"/>
    <property type="project" value="UniProtKB-UniRule"/>
</dbReference>
<evidence type="ECO:0000256" key="12">
    <source>
        <dbReference type="SAM" id="MobiDB-lite"/>
    </source>
</evidence>
<evidence type="ECO:0000256" key="3">
    <source>
        <dbReference type="ARBA" id="ARBA00009413"/>
    </source>
</evidence>
<comment type="similarity">
    <text evidence="3 11">Belongs to the Deltex family.</text>
</comment>
<dbReference type="Gene3D" id="3.30.720.50">
    <property type="match status" value="2"/>
</dbReference>
<dbReference type="GO" id="GO:0007219">
    <property type="term" value="P:Notch signaling pathway"/>
    <property type="evidence" value="ECO:0007669"/>
    <property type="project" value="UniProtKB-KW"/>
</dbReference>
<dbReference type="InterPro" id="IPR037197">
    <property type="entry name" value="WWE_dom_sf"/>
</dbReference>
<feature type="domain" description="WWE" evidence="14">
    <location>
        <begin position="79"/>
        <end position="155"/>
    </location>
</feature>
<dbReference type="InterPro" id="IPR039399">
    <property type="entry name" value="Deltex_C_sf"/>
</dbReference>
<dbReference type="Proteomes" id="UP000694568">
    <property type="component" value="Unplaced"/>
</dbReference>
<gene>
    <name evidence="15" type="primary">LOC116060518</name>
</gene>
<dbReference type="InterPro" id="IPR001841">
    <property type="entry name" value="Znf_RING"/>
</dbReference>
<evidence type="ECO:0000256" key="2">
    <source>
        <dbReference type="ARBA" id="ARBA00004906"/>
    </source>
</evidence>
<evidence type="ECO:0000256" key="6">
    <source>
        <dbReference type="ARBA" id="ARBA00022737"/>
    </source>
</evidence>
<keyword evidence="11" id="KW-0963">Cytoplasm</keyword>
<dbReference type="SUPFAM" id="SSF117839">
    <property type="entry name" value="WWE domain"/>
    <property type="match status" value="2"/>
</dbReference>
<keyword evidence="9" id="KW-0914">Notch signaling pathway</keyword>
<dbReference type="FunFam" id="3.30.720.50:FF:000005">
    <property type="entry name" value="Probable E3 ubiquitin-protein ligase DTX2"/>
    <property type="match status" value="1"/>
</dbReference>
<comment type="catalytic activity">
    <reaction evidence="1 11">
        <text>S-ubiquitinyl-[E2 ubiquitin-conjugating enzyme]-L-cysteine + [acceptor protein]-L-lysine = [E2 ubiquitin-conjugating enzyme]-L-cysteine + N(6)-ubiquitinyl-[acceptor protein]-L-lysine.</text>
        <dbReference type="EC" id="2.3.2.27"/>
    </reaction>
</comment>
<dbReference type="InterPro" id="IPR039396">
    <property type="entry name" value="Deltex_C"/>
</dbReference>
<organism evidence="15 16">
    <name type="scientific">Sander lucioperca</name>
    <name type="common">Pike-perch</name>
    <name type="synonym">Perca lucioperca</name>
    <dbReference type="NCBI Taxonomy" id="283035"/>
    <lineage>
        <taxon>Eukaryota</taxon>
        <taxon>Metazoa</taxon>
        <taxon>Chordata</taxon>
        <taxon>Craniata</taxon>
        <taxon>Vertebrata</taxon>
        <taxon>Euteleostomi</taxon>
        <taxon>Actinopterygii</taxon>
        <taxon>Neopterygii</taxon>
        <taxon>Teleostei</taxon>
        <taxon>Neoteleostei</taxon>
        <taxon>Acanthomorphata</taxon>
        <taxon>Eupercaria</taxon>
        <taxon>Perciformes</taxon>
        <taxon>Percoidei</taxon>
        <taxon>Percidae</taxon>
        <taxon>Luciopercinae</taxon>
        <taxon>Sander</taxon>
    </lineage>
</organism>
<dbReference type="PROSITE" id="PS50089">
    <property type="entry name" value="ZF_RING_2"/>
    <property type="match status" value="1"/>
</dbReference>
<feature type="domain" description="WWE" evidence="14">
    <location>
        <begin position="1"/>
        <end position="78"/>
    </location>
</feature>
<evidence type="ECO:0000256" key="1">
    <source>
        <dbReference type="ARBA" id="ARBA00000900"/>
    </source>
</evidence>
<feature type="compositionally biased region" description="Low complexity" evidence="12">
    <location>
        <begin position="242"/>
        <end position="251"/>
    </location>
</feature>
<dbReference type="SUPFAM" id="SSF57850">
    <property type="entry name" value="RING/U-box"/>
    <property type="match status" value="1"/>
</dbReference>
<dbReference type="Gene3D" id="3.30.390.130">
    <property type="match status" value="1"/>
</dbReference>
<dbReference type="FunFam" id="3.30.40.10:FF:000097">
    <property type="entry name" value="E3 ubiquitin-protein ligase DTX4"/>
    <property type="match status" value="1"/>
</dbReference>
<keyword evidence="6" id="KW-0677">Repeat</keyword>
<dbReference type="Ensembl" id="ENSSLUT00000036845.1">
    <property type="protein sequence ID" value="ENSSLUP00000035739.1"/>
    <property type="gene ID" value="ENSSLUG00000015771.1"/>
</dbReference>
<keyword evidence="4 11" id="KW-0808">Transferase</keyword>
<keyword evidence="5 11" id="KW-0479">Metal-binding</keyword>
<dbReference type="InterPro" id="IPR018123">
    <property type="entry name" value="WWE-dom_subgr"/>
</dbReference>
<dbReference type="PANTHER" id="PTHR12622">
    <property type="entry name" value="DELTEX-RELATED"/>
    <property type="match status" value="1"/>
</dbReference>
<dbReference type="UniPathway" id="UPA00143"/>
<dbReference type="InterPro" id="IPR018957">
    <property type="entry name" value="Znf_C3HC4_RING-type"/>
</dbReference>
<reference evidence="15" key="1">
    <citation type="submission" date="2025-08" db="UniProtKB">
        <authorList>
            <consortium name="Ensembl"/>
        </authorList>
    </citation>
    <scope>IDENTIFICATION</scope>
</reference>
<name>A0A8C9Z6Y9_SANLU</name>